<reference evidence="2 3" key="1">
    <citation type="submission" date="2023-04" db="EMBL/GenBank/DDBJ databases">
        <title>Halomonas strains isolated from rhizosphere soil.</title>
        <authorList>
            <person name="Xu L."/>
            <person name="Sun J.-Q."/>
        </authorList>
    </citation>
    <scope>NUCLEOTIDE SEQUENCE [LARGE SCALE GENOMIC DNA]</scope>
    <source>
        <strain evidence="2 3">LN1S58</strain>
    </source>
</reference>
<sequence length="67" mass="7280">MIEPQRTISRHQLEERIAYLQVTLAALTAQLESQRQLDKDAGAEAAHSPLDTPPPDPVEIPLPIAAG</sequence>
<feature type="compositionally biased region" description="Pro residues" evidence="1">
    <location>
        <begin position="51"/>
        <end position="60"/>
    </location>
</feature>
<gene>
    <name evidence="2" type="ORF">QLQ84_02200</name>
</gene>
<feature type="region of interest" description="Disordered" evidence="1">
    <location>
        <begin position="34"/>
        <end position="67"/>
    </location>
</feature>
<evidence type="ECO:0008006" key="4">
    <source>
        <dbReference type="Google" id="ProtNLM"/>
    </source>
</evidence>
<proteinExistence type="predicted"/>
<evidence type="ECO:0000313" key="3">
    <source>
        <dbReference type="Proteomes" id="UP001244242"/>
    </source>
</evidence>
<dbReference type="Proteomes" id="UP001244242">
    <property type="component" value="Unassembled WGS sequence"/>
</dbReference>
<dbReference type="EMBL" id="JASCQO010000011">
    <property type="protein sequence ID" value="MDI5932592.1"/>
    <property type="molecule type" value="Genomic_DNA"/>
</dbReference>
<evidence type="ECO:0000256" key="1">
    <source>
        <dbReference type="SAM" id="MobiDB-lite"/>
    </source>
</evidence>
<accession>A0ABT6VF24</accession>
<protein>
    <recommendedName>
        <fullName evidence="4">SlyX protein</fullName>
    </recommendedName>
</protein>
<dbReference type="RefSeq" id="WP_282720148.1">
    <property type="nucleotide sequence ID" value="NZ_JASCQO010000011.1"/>
</dbReference>
<name>A0ABT6VF24_9GAMM</name>
<comment type="caution">
    <text evidence="2">The sequence shown here is derived from an EMBL/GenBank/DDBJ whole genome shotgun (WGS) entry which is preliminary data.</text>
</comment>
<organism evidence="2 3">
    <name type="scientific">Halomonas kalidii</name>
    <dbReference type="NCBI Taxonomy" id="3043293"/>
    <lineage>
        <taxon>Bacteria</taxon>
        <taxon>Pseudomonadati</taxon>
        <taxon>Pseudomonadota</taxon>
        <taxon>Gammaproteobacteria</taxon>
        <taxon>Oceanospirillales</taxon>
        <taxon>Halomonadaceae</taxon>
        <taxon>Halomonas</taxon>
    </lineage>
</organism>
<keyword evidence="3" id="KW-1185">Reference proteome</keyword>
<evidence type="ECO:0000313" key="2">
    <source>
        <dbReference type="EMBL" id="MDI5932592.1"/>
    </source>
</evidence>